<keyword evidence="2" id="KW-0732">Signal</keyword>
<feature type="chain" id="PRO_5031382016" evidence="2">
    <location>
        <begin position="23"/>
        <end position="87"/>
    </location>
</feature>
<evidence type="ECO:0000313" key="4">
    <source>
        <dbReference type="Proteomes" id="UP000523821"/>
    </source>
</evidence>
<evidence type="ECO:0000313" key="3">
    <source>
        <dbReference type="EMBL" id="MBB5755018.1"/>
    </source>
</evidence>
<dbReference type="RefSeq" id="WP_183858452.1">
    <property type="nucleotide sequence ID" value="NZ_JACHOO010000012.1"/>
</dbReference>
<protein>
    <submittedName>
        <fullName evidence="3">Uncharacterized protein</fullName>
    </submittedName>
</protein>
<feature type="region of interest" description="Disordered" evidence="1">
    <location>
        <begin position="66"/>
        <end position="87"/>
    </location>
</feature>
<dbReference type="AlphaFoldDB" id="A0A7W9L3X6"/>
<comment type="caution">
    <text evidence="3">The sequence shown here is derived from an EMBL/GenBank/DDBJ whole genome shotgun (WGS) entry which is preliminary data.</text>
</comment>
<sequence>MNTFLKMATLSLATLAGATSFAAAQYADDYGYGPRDDYRHGRYVGPEHRGYDDRYGYNTNDRGCAPGTNGTWNPSPDGIPHCVQSDN</sequence>
<evidence type="ECO:0000256" key="2">
    <source>
        <dbReference type="SAM" id="SignalP"/>
    </source>
</evidence>
<proteinExistence type="predicted"/>
<name>A0A7W9L3X6_9HYPH</name>
<accession>A0A7W9L3X6</accession>
<evidence type="ECO:0000256" key="1">
    <source>
        <dbReference type="SAM" id="MobiDB-lite"/>
    </source>
</evidence>
<reference evidence="3 4" key="1">
    <citation type="submission" date="2020-08" db="EMBL/GenBank/DDBJ databases">
        <title>Genomic Encyclopedia of Type Strains, Phase IV (KMG-IV): sequencing the most valuable type-strain genomes for metagenomic binning, comparative biology and taxonomic classification.</title>
        <authorList>
            <person name="Goeker M."/>
        </authorList>
    </citation>
    <scope>NUCLEOTIDE SEQUENCE [LARGE SCALE GENOMIC DNA]</scope>
    <source>
        <strain evidence="3 4">DSM 16268</strain>
    </source>
</reference>
<gene>
    <name evidence="3" type="ORF">GGQ63_004116</name>
</gene>
<keyword evidence="4" id="KW-1185">Reference proteome</keyword>
<dbReference type="EMBL" id="JACHOO010000012">
    <property type="protein sequence ID" value="MBB5755018.1"/>
    <property type="molecule type" value="Genomic_DNA"/>
</dbReference>
<organism evidence="3 4">
    <name type="scientific">Prosthecomicrobium pneumaticum</name>
    <dbReference type="NCBI Taxonomy" id="81895"/>
    <lineage>
        <taxon>Bacteria</taxon>
        <taxon>Pseudomonadati</taxon>
        <taxon>Pseudomonadota</taxon>
        <taxon>Alphaproteobacteria</taxon>
        <taxon>Hyphomicrobiales</taxon>
        <taxon>Kaistiaceae</taxon>
        <taxon>Prosthecomicrobium</taxon>
    </lineage>
</organism>
<feature type="signal peptide" evidence="2">
    <location>
        <begin position="1"/>
        <end position="22"/>
    </location>
</feature>
<dbReference type="Proteomes" id="UP000523821">
    <property type="component" value="Unassembled WGS sequence"/>
</dbReference>